<dbReference type="Gene3D" id="2.30.39.10">
    <property type="entry name" value="Alpha-1-antitrypsin, domain 1"/>
    <property type="match status" value="1"/>
</dbReference>
<keyword evidence="5" id="KW-0732">Signal</keyword>
<comment type="similarity">
    <text evidence="2 8">Belongs to the serpin family.</text>
</comment>
<evidence type="ECO:0000259" key="9">
    <source>
        <dbReference type="SMART" id="SM00093"/>
    </source>
</evidence>
<dbReference type="PROSITE" id="PS00284">
    <property type="entry name" value="SERPIN"/>
    <property type="match status" value="1"/>
</dbReference>
<sequence>TGVISRVAFKYGNARSVPLNSSNEGLILKENFKMKTLAAFLSLLVLCWAQEEAKLTKANNRFGLRLLRALPSGPEKNVFFSPYSVSTAMGMAFAGARGQTQQELSQGLGFSDVDLTDAGVLDAYTHHTERLKSTPSNSTLDVANAAAIQRTLALLNSYESALQSSFGAELHKVDFAGEPQAAVDFVNNWVKRKTHDKIEKLFNEPLDPDTLLVLLNAIYFKGEWNTAFVKEHTEKRQFFNGGVTPVEVDTMRLEARIKYRFFDDLRVEVVELPYRGLDYTMAILLPKENTGVEGLKQNLTIDRFQNYLSDLRERKITVLLPKFKLETKYSLKAPLQSLGIKQIFESGADLSGINDGRLRVSAVEHKAVVEVNEEGTVAAATTGVVIVPYSLGPEPVVFRVDHPFLFFIRNTRTDDIFFMGQVNKL</sequence>
<evidence type="ECO:0000256" key="5">
    <source>
        <dbReference type="ARBA" id="ARBA00022729"/>
    </source>
</evidence>
<dbReference type="Gene3D" id="3.30.497.10">
    <property type="entry name" value="Antithrombin, subunit I, domain 2"/>
    <property type="match status" value="1"/>
</dbReference>
<evidence type="ECO:0000256" key="8">
    <source>
        <dbReference type="RuleBase" id="RU000411"/>
    </source>
</evidence>
<dbReference type="Pfam" id="PF00079">
    <property type="entry name" value="Serpin"/>
    <property type="match status" value="1"/>
</dbReference>
<keyword evidence="3" id="KW-0964">Secreted</keyword>
<dbReference type="InterPro" id="IPR042185">
    <property type="entry name" value="Serpin_sf_2"/>
</dbReference>
<name>A0A0K8RPE8_IXORI</name>
<feature type="domain" description="Serpin" evidence="9">
    <location>
        <begin position="64"/>
        <end position="425"/>
    </location>
</feature>
<evidence type="ECO:0000256" key="2">
    <source>
        <dbReference type="ARBA" id="ARBA00009500"/>
    </source>
</evidence>
<protein>
    <submittedName>
        <fullName evidence="10">Putative salivary serpin</fullName>
    </submittedName>
</protein>
<dbReference type="AlphaFoldDB" id="A0A0K8RPE8"/>
<dbReference type="InterPro" id="IPR042178">
    <property type="entry name" value="Serpin_sf_1"/>
</dbReference>
<keyword evidence="6" id="KW-0722">Serine protease inhibitor</keyword>
<dbReference type="InterPro" id="IPR000215">
    <property type="entry name" value="Serpin_fam"/>
</dbReference>
<evidence type="ECO:0000313" key="10">
    <source>
        <dbReference type="EMBL" id="JAA72940.1"/>
    </source>
</evidence>
<dbReference type="PANTHER" id="PTHR11461:SF211">
    <property type="entry name" value="GH10112P-RELATED"/>
    <property type="match status" value="1"/>
</dbReference>
<dbReference type="GO" id="GO:0005615">
    <property type="term" value="C:extracellular space"/>
    <property type="evidence" value="ECO:0007669"/>
    <property type="project" value="InterPro"/>
</dbReference>
<dbReference type="PANTHER" id="PTHR11461">
    <property type="entry name" value="SERINE PROTEASE INHIBITOR, SERPIN"/>
    <property type="match status" value="1"/>
</dbReference>
<evidence type="ECO:0000256" key="1">
    <source>
        <dbReference type="ARBA" id="ARBA00004613"/>
    </source>
</evidence>
<comment type="subcellular location">
    <subcellularLocation>
        <location evidence="1">Secreted</location>
    </subcellularLocation>
</comment>
<dbReference type="EMBL" id="GADI01000868">
    <property type="protein sequence ID" value="JAA72940.1"/>
    <property type="molecule type" value="mRNA"/>
</dbReference>
<keyword evidence="7" id="KW-0325">Glycoprotein</keyword>
<dbReference type="FunFam" id="3.30.497.10:FF:000031">
    <property type="entry name" value="Putative salivary serpin"/>
    <property type="match status" value="2"/>
</dbReference>
<reference evidence="10" key="1">
    <citation type="submission" date="2012-12" db="EMBL/GenBank/DDBJ databases">
        <title>Identification and characterization of a phenylalanine ammonia-lyase gene family in Isatis indigotica Fort.</title>
        <authorList>
            <person name="Liu Q."/>
            <person name="Chen J."/>
            <person name="Zhou X."/>
            <person name="Di P."/>
            <person name="Xiao Y."/>
            <person name="Xuan H."/>
            <person name="Zhang L."/>
            <person name="Chen W."/>
        </authorList>
    </citation>
    <scope>NUCLEOTIDE SEQUENCE</scope>
    <source>
        <tissue evidence="10">Salivary gland</tissue>
    </source>
</reference>
<keyword evidence="4" id="KW-0646">Protease inhibitor</keyword>
<evidence type="ECO:0000256" key="7">
    <source>
        <dbReference type="ARBA" id="ARBA00023180"/>
    </source>
</evidence>
<dbReference type="SUPFAM" id="SSF56574">
    <property type="entry name" value="Serpins"/>
    <property type="match status" value="1"/>
</dbReference>
<dbReference type="CDD" id="cd19577">
    <property type="entry name" value="serpinJ_IRS-2-like"/>
    <property type="match status" value="1"/>
</dbReference>
<dbReference type="InterPro" id="IPR023795">
    <property type="entry name" value="Serpin_CS"/>
</dbReference>
<organism evidence="10">
    <name type="scientific">Ixodes ricinus</name>
    <name type="common">Common tick</name>
    <name type="synonym">Acarus ricinus</name>
    <dbReference type="NCBI Taxonomy" id="34613"/>
    <lineage>
        <taxon>Eukaryota</taxon>
        <taxon>Metazoa</taxon>
        <taxon>Ecdysozoa</taxon>
        <taxon>Arthropoda</taxon>
        <taxon>Chelicerata</taxon>
        <taxon>Arachnida</taxon>
        <taxon>Acari</taxon>
        <taxon>Parasitiformes</taxon>
        <taxon>Ixodida</taxon>
        <taxon>Ixodoidea</taxon>
        <taxon>Ixodidae</taxon>
        <taxon>Ixodinae</taxon>
        <taxon>Ixodes</taxon>
    </lineage>
</organism>
<evidence type="ECO:0000256" key="4">
    <source>
        <dbReference type="ARBA" id="ARBA00022690"/>
    </source>
</evidence>
<feature type="non-terminal residue" evidence="10">
    <location>
        <position position="1"/>
    </location>
</feature>
<accession>A0A0K8RPE8</accession>
<evidence type="ECO:0000256" key="6">
    <source>
        <dbReference type="ARBA" id="ARBA00022900"/>
    </source>
</evidence>
<dbReference type="InterPro" id="IPR036186">
    <property type="entry name" value="Serpin_sf"/>
</dbReference>
<dbReference type="GO" id="GO:0004867">
    <property type="term" value="F:serine-type endopeptidase inhibitor activity"/>
    <property type="evidence" value="ECO:0007669"/>
    <property type="project" value="UniProtKB-KW"/>
</dbReference>
<evidence type="ECO:0000256" key="3">
    <source>
        <dbReference type="ARBA" id="ARBA00022525"/>
    </source>
</evidence>
<dbReference type="InterPro" id="IPR023796">
    <property type="entry name" value="Serpin_dom"/>
</dbReference>
<proteinExistence type="evidence at transcript level"/>
<dbReference type="SMART" id="SM00093">
    <property type="entry name" value="SERPIN"/>
    <property type="match status" value="1"/>
</dbReference>